<sequence length="289" mass="33992">MLLVEFFNDVYAPHRLRGKSPNSFRLYELTIRQFQRTLQRPPIVEDLTDINVLRHLQRRHEVAAATRNKELAQLSALWRFASQRGLLTTWPQVKDEPEPERIPIAWTRNDIAKLSTAIDEQTGYFAGVPRSVYWRCLVAICLDTGERISAIRAIQWSWIDGQWLIIPAEARKGKTRDRRYRLGVDSQGWVERMRKYSHEEELFPWPYSPTYIWRAWKDVVRAAGIAPSSDRAFHAFRKTVASVLNQEGMDAQNALDHSDRRTTLRYLDPRFIETRQTSDAIRDWTRRQA</sequence>
<dbReference type="InterPro" id="IPR044068">
    <property type="entry name" value="CB"/>
</dbReference>
<evidence type="ECO:0000256" key="1">
    <source>
        <dbReference type="ARBA" id="ARBA00008857"/>
    </source>
</evidence>
<gene>
    <name evidence="8" type="ORF">Q31a_26910</name>
</gene>
<evidence type="ECO:0000313" key="8">
    <source>
        <dbReference type="EMBL" id="QDV24374.1"/>
    </source>
</evidence>
<dbReference type="InterPro" id="IPR002104">
    <property type="entry name" value="Integrase_catalytic"/>
</dbReference>
<keyword evidence="3 5" id="KW-0238">DNA-binding</keyword>
<keyword evidence="9" id="KW-1185">Reference proteome</keyword>
<evidence type="ECO:0000256" key="2">
    <source>
        <dbReference type="ARBA" id="ARBA00022908"/>
    </source>
</evidence>
<dbReference type="GO" id="GO:0003677">
    <property type="term" value="F:DNA binding"/>
    <property type="evidence" value="ECO:0007669"/>
    <property type="project" value="UniProtKB-UniRule"/>
</dbReference>
<dbReference type="InterPro" id="IPR011010">
    <property type="entry name" value="DNA_brk_join_enz"/>
</dbReference>
<dbReference type="RefSeq" id="WP_197356774.1">
    <property type="nucleotide sequence ID" value="NZ_CP036298.1"/>
</dbReference>
<dbReference type="PROSITE" id="PS51900">
    <property type="entry name" value="CB"/>
    <property type="match status" value="1"/>
</dbReference>
<evidence type="ECO:0000256" key="5">
    <source>
        <dbReference type="PROSITE-ProRule" id="PRU01248"/>
    </source>
</evidence>
<dbReference type="PROSITE" id="PS51898">
    <property type="entry name" value="TYR_RECOMBINASE"/>
    <property type="match status" value="1"/>
</dbReference>
<feature type="domain" description="Core-binding (CB)" evidence="7">
    <location>
        <begin position="1"/>
        <end position="82"/>
    </location>
</feature>
<evidence type="ECO:0000256" key="3">
    <source>
        <dbReference type="ARBA" id="ARBA00023125"/>
    </source>
</evidence>
<proteinExistence type="inferred from homology"/>
<evidence type="ECO:0000313" key="9">
    <source>
        <dbReference type="Proteomes" id="UP000318017"/>
    </source>
</evidence>
<dbReference type="EMBL" id="CP036298">
    <property type="protein sequence ID" value="QDV24374.1"/>
    <property type="molecule type" value="Genomic_DNA"/>
</dbReference>
<dbReference type="InterPro" id="IPR010998">
    <property type="entry name" value="Integrase_recombinase_N"/>
</dbReference>
<feature type="domain" description="Tyr recombinase" evidence="6">
    <location>
        <begin position="101"/>
        <end position="279"/>
    </location>
</feature>
<dbReference type="GO" id="GO:0015074">
    <property type="term" value="P:DNA integration"/>
    <property type="evidence" value="ECO:0007669"/>
    <property type="project" value="UniProtKB-KW"/>
</dbReference>
<keyword evidence="4" id="KW-0233">DNA recombination</keyword>
<dbReference type="InterPro" id="IPR050090">
    <property type="entry name" value="Tyrosine_recombinase_XerCD"/>
</dbReference>
<evidence type="ECO:0000259" key="6">
    <source>
        <dbReference type="PROSITE" id="PS51898"/>
    </source>
</evidence>
<dbReference type="AlphaFoldDB" id="A0A518G710"/>
<name>A0A518G710_9BACT</name>
<keyword evidence="2" id="KW-0229">DNA integration</keyword>
<dbReference type="Proteomes" id="UP000318017">
    <property type="component" value="Chromosome"/>
</dbReference>
<dbReference type="GO" id="GO:0006310">
    <property type="term" value="P:DNA recombination"/>
    <property type="evidence" value="ECO:0007669"/>
    <property type="project" value="UniProtKB-KW"/>
</dbReference>
<accession>A0A518G710</accession>
<dbReference type="Gene3D" id="1.10.443.10">
    <property type="entry name" value="Intergrase catalytic core"/>
    <property type="match status" value="1"/>
</dbReference>
<protein>
    <submittedName>
        <fullName evidence="8">Site-specific tyrosine recombinase XerC</fullName>
    </submittedName>
</protein>
<dbReference type="InterPro" id="IPR013762">
    <property type="entry name" value="Integrase-like_cat_sf"/>
</dbReference>
<evidence type="ECO:0000256" key="4">
    <source>
        <dbReference type="ARBA" id="ARBA00023172"/>
    </source>
</evidence>
<evidence type="ECO:0000259" key="7">
    <source>
        <dbReference type="PROSITE" id="PS51900"/>
    </source>
</evidence>
<comment type="similarity">
    <text evidence="1">Belongs to the 'phage' integrase family.</text>
</comment>
<dbReference type="Pfam" id="PF00589">
    <property type="entry name" value="Phage_integrase"/>
    <property type="match status" value="1"/>
</dbReference>
<dbReference type="Gene3D" id="1.10.150.130">
    <property type="match status" value="1"/>
</dbReference>
<dbReference type="PANTHER" id="PTHR30349">
    <property type="entry name" value="PHAGE INTEGRASE-RELATED"/>
    <property type="match status" value="1"/>
</dbReference>
<reference evidence="8 9" key="1">
    <citation type="submission" date="2019-02" db="EMBL/GenBank/DDBJ databases">
        <title>Deep-cultivation of Planctomycetes and their phenomic and genomic characterization uncovers novel biology.</title>
        <authorList>
            <person name="Wiegand S."/>
            <person name="Jogler M."/>
            <person name="Boedeker C."/>
            <person name="Pinto D."/>
            <person name="Vollmers J."/>
            <person name="Rivas-Marin E."/>
            <person name="Kohn T."/>
            <person name="Peeters S.H."/>
            <person name="Heuer A."/>
            <person name="Rast P."/>
            <person name="Oberbeckmann S."/>
            <person name="Bunk B."/>
            <person name="Jeske O."/>
            <person name="Meyerdierks A."/>
            <person name="Storesund J.E."/>
            <person name="Kallscheuer N."/>
            <person name="Luecker S."/>
            <person name="Lage O.M."/>
            <person name="Pohl T."/>
            <person name="Merkel B.J."/>
            <person name="Hornburger P."/>
            <person name="Mueller R.-W."/>
            <person name="Bruemmer F."/>
            <person name="Labrenz M."/>
            <person name="Spormann A.M."/>
            <person name="Op den Camp H."/>
            <person name="Overmann J."/>
            <person name="Amann R."/>
            <person name="Jetten M.S.M."/>
            <person name="Mascher T."/>
            <person name="Medema M.H."/>
            <person name="Devos D.P."/>
            <person name="Kaster A.-K."/>
            <person name="Ovreas L."/>
            <person name="Rohde M."/>
            <person name="Galperin M.Y."/>
            <person name="Jogler C."/>
        </authorList>
    </citation>
    <scope>NUCLEOTIDE SEQUENCE [LARGE SCALE GENOMIC DNA]</scope>
    <source>
        <strain evidence="8 9">Q31a</strain>
    </source>
</reference>
<organism evidence="8 9">
    <name type="scientific">Aureliella helgolandensis</name>
    <dbReference type="NCBI Taxonomy" id="2527968"/>
    <lineage>
        <taxon>Bacteria</taxon>
        <taxon>Pseudomonadati</taxon>
        <taxon>Planctomycetota</taxon>
        <taxon>Planctomycetia</taxon>
        <taxon>Pirellulales</taxon>
        <taxon>Pirellulaceae</taxon>
        <taxon>Aureliella</taxon>
    </lineage>
</organism>
<dbReference type="PANTHER" id="PTHR30349:SF41">
    <property type="entry name" value="INTEGRASE_RECOMBINASE PROTEIN MJ0367-RELATED"/>
    <property type="match status" value="1"/>
</dbReference>
<dbReference type="KEGG" id="ahel:Q31a_26910"/>
<dbReference type="SUPFAM" id="SSF56349">
    <property type="entry name" value="DNA breaking-rejoining enzymes"/>
    <property type="match status" value="1"/>
</dbReference>